<dbReference type="VEuPathDB" id="FungiDB:MGG_17178"/>
<evidence type="ECO:0000313" key="2">
    <source>
        <dbReference type="Proteomes" id="UP000009058"/>
    </source>
</evidence>
<sequence>MELDQRCGYTMPTKHVSCLDQKELLCRFLLVYSVLFHCEEIRVRFLFGGEVGWINGLEQKCSISIRSASQSTVRAPVPIQGPSVLLETVENNFDDKAGGKWICNWSERCTWVTHVNLYETPSRESATERFATLYLR</sequence>
<dbReference type="GeneID" id="12985552"/>
<evidence type="ECO:0000313" key="1">
    <source>
        <dbReference type="EMBL" id="EHA50734.1"/>
    </source>
</evidence>
<dbReference type="Proteomes" id="UP000009058">
    <property type="component" value="Chromosome 4"/>
</dbReference>
<protein>
    <submittedName>
        <fullName evidence="1">Uncharacterized protein</fullName>
    </submittedName>
</protein>
<dbReference type="RefSeq" id="XP_003717053.1">
    <property type="nucleotide sequence ID" value="XM_003717005.1"/>
</dbReference>
<keyword evidence="2" id="KW-1185">Reference proteome</keyword>
<proteinExistence type="predicted"/>
<dbReference type="EMBL" id="CM001234">
    <property type="protein sequence ID" value="EHA50734.1"/>
    <property type="molecule type" value="Genomic_DNA"/>
</dbReference>
<organism evidence="1 2">
    <name type="scientific">Pyricularia oryzae (strain 70-15 / ATCC MYA-4617 / FGSC 8958)</name>
    <name type="common">Rice blast fungus</name>
    <name type="synonym">Magnaporthe oryzae</name>
    <dbReference type="NCBI Taxonomy" id="242507"/>
    <lineage>
        <taxon>Eukaryota</taxon>
        <taxon>Fungi</taxon>
        <taxon>Dikarya</taxon>
        <taxon>Ascomycota</taxon>
        <taxon>Pezizomycotina</taxon>
        <taxon>Sordariomycetes</taxon>
        <taxon>Sordariomycetidae</taxon>
        <taxon>Magnaporthales</taxon>
        <taxon>Pyriculariaceae</taxon>
        <taxon>Pyricularia</taxon>
    </lineage>
</organism>
<accession>G4N6X0</accession>
<dbReference type="AlphaFoldDB" id="G4N6X0"/>
<dbReference type="OrthoDB" id="10499585at2759"/>
<reference evidence="1 2" key="1">
    <citation type="journal article" date="2005" name="Nature">
        <title>The genome sequence of the rice blast fungus Magnaporthe grisea.</title>
        <authorList>
            <person name="Dean R.A."/>
            <person name="Talbot N.J."/>
            <person name="Ebbole D.J."/>
            <person name="Farman M.L."/>
            <person name="Mitchell T.K."/>
            <person name="Orbach M.J."/>
            <person name="Thon M."/>
            <person name="Kulkarni R."/>
            <person name="Xu J.R."/>
            <person name="Pan H."/>
            <person name="Read N.D."/>
            <person name="Lee Y.H."/>
            <person name="Carbone I."/>
            <person name="Brown D."/>
            <person name="Oh Y.Y."/>
            <person name="Donofrio N."/>
            <person name="Jeong J.S."/>
            <person name="Soanes D.M."/>
            <person name="Djonovic S."/>
            <person name="Kolomiets E."/>
            <person name="Rehmeyer C."/>
            <person name="Li W."/>
            <person name="Harding M."/>
            <person name="Kim S."/>
            <person name="Lebrun M.H."/>
            <person name="Bohnert H."/>
            <person name="Coughlan S."/>
            <person name="Butler J."/>
            <person name="Calvo S."/>
            <person name="Ma L.J."/>
            <person name="Nicol R."/>
            <person name="Purcell S."/>
            <person name="Nusbaum C."/>
            <person name="Galagan J.E."/>
            <person name="Birren B.W."/>
        </authorList>
    </citation>
    <scope>NUCLEOTIDE SEQUENCE [LARGE SCALE GENOMIC DNA]</scope>
    <source>
        <strain evidence="2">70-15 / ATCC MYA-4617 / FGSC 8958</strain>
    </source>
</reference>
<dbReference type="KEGG" id="mgr:MGG_17178"/>
<reference key="2">
    <citation type="submission" date="2011-05" db="EMBL/GenBank/DDBJ databases">
        <title>The Genome Sequence of Magnaporthe oryzae 70-15.</title>
        <authorList>
            <consortium name="The Broad Institute Genome Sequencing Platform"/>
            <person name="Ma L.-J."/>
            <person name="Dead R."/>
            <person name="Young S.K."/>
            <person name="Zeng Q."/>
            <person name="Gargeya S."/>
            <person name="Fitzgerald M."/>
            <person name="Haas B."/>
            <person name="Abouelleil A."/>
            <person name="Alvarado L."/>
            <person name="Arachchi H.M."/>
            <person name="Berlin A."/>
            <person name="Brown A."/>
            <person name="Chapman S.B."/>
            <person name="Chen Z."/>
            <person name="Dunbar C."/>
            <person name="Freedman E."/>
            <person name="Gearin G."/>
            <person name="Gellesch M."/>
            <person name="Goldberg J."/>
            <person name="Griggs A."/>
            <person name="Gujja S."/>
            <person name="Heiman D."/>
            <person name="Howarth C."/>
            <person name="Larson L."/>
            <person name="Lui A."/>
            <person name="MacDonald P.J.P."/>
            <person name="Mehta T."/>
            <person name="Montmayeur A."/>
            <person name="Murphy C."/>
            <person name="Neiman D."/>
            <person name="Pearson M."/>
            <person name="Priest M."/>
            <person name="Roberts A."/>
            <person name="Saif S."/>
            <person name="Shea T."/>
            <person name="Shenoy N."/>
            <person name="Sisk P."/>
            <person name="Stolte C."/>
            <person name="Sykes S."/>
            <person name="Yandava C."/>
            <person name="Wortman J."/>
            <person name="Nusbaum C."/>
            <person name="Birren B."/>
        </authorList>
    </citation>
    <scope>NUCLEOTIDE SEQUENCE</scope>
    <source>
        <strain>70-15</strain>
    </source>
</reference>
<dbReference type="InParanoid" id="G4N6X0"/>
<name>G4N6X0_PYRO7</name>
<dbReference type="HOGENOM" id="CLU_1875842_0_0_1"/>
<gene>
    <name evidence="1" type="ORF">MGG_17178</name>
</gene>